<evidence type="ECO:0000256" key="3">
    <source>
        <dbReference type="ARBA" id="ARBA00022679"/>
    </source>
</evidence>
<sequence length="665" mass="76224">MSLKYWGCILLCLVLNLHDVIETEAARILGVFPIPSVSHQIVYRAVMKGLALHGHEVVVITTDPMKDSSVKNYTEFDMSFTFKMFNKRFNVANMRDKKESSENILENIFDFANDICESILIQPAVRNLISPNNTEEHFDLVFIEWVMTPCVYAFAHRFSAPMIGIASLPAFGVGHDSVGNPNLPAYSPEAFLPYSDRMSFLERVHSVWFLLWQKYHFYYTVIPNQDAIARRHFGDSLPYLGDLHTQASMLFLTTNYIFHNPRPYVPAVVLLDRVHINEPKPLPKDIKMFIDNAPKGVIYFSLGSNVKSDTLTSEKRQIFLDAFAELPDYHVLWKWESDSLPGQTSNVKVAKWFPQQDILLIPNQDAIARRHFGDSLPYLGDLHTQASMLFLTTNYIFHNPRPYVPAVVLLDRVHINEPKPLPKDIKMFIDNAPKGVIYFSLGSNVKSDTLTSEKRQIFLDAFAELPDYHVLWKWESDSLPGQTSNVKVAKWFPQQDILRNPKVKANIMQGGLQSIEEAITEGVPLIAIPFYCDQDFNVKKIEEKGIGIRLDFADITKEKLLFALDKVINDSSYRKNVNHLATLLNDQPQTAMDRAIWWTDYVLRHKGAKHLRTAAVDMPWYQFLLLDVIAFIFLISATVLIIVFTSVSAVYKAFQRHTPKKHKLK</sequence>
<organism evidence="6">
    <name type="scientific">Timema monikensis</name>
    <dbReference type="NCBI Taxonomy" id="170555"/>
    <lineage>
        <taxon>Eukaryota</taxon>
        <taxon>Metazoa</taxon>
        <taxon>Ecdysozoa</taxon>
        <taxon>Arthropoda</taxon>
        <taxon>Hexapoda</taxon>
        <taxon>Insecta</taxon>
        <taxon>Pterygota</taxon>
        <taxon>Neoptera</taxon>
        <taxon>Polyneoptera</taxon>
        <taxon>Phasmatodea</taxon>
        <taxon>Timematodea</taxon>
        <taxon>Timematoidea</taxon>
        <taxon>Timematidae</taxon>
        <taxon>Timema</taxon>
    </lineage>
</organism>
<feature type="chain" id="PRO_5030554987" description="UDP-glycosyltransferase" evidence="5">
    <location>
        <begin position="26"/>
        <end position="665"/>
    </location>
</feature>
<dbReference type="Pfam" id="PF00201">
    <property type="entry name" value="UDPGT"/>
    <property type="match status" value="2"/>
</dbReference>
<feature type="transmembrane region" description="Helical" evidence="4">
    <location>
        <begin position="620"/>
        <end position="651"/>
    </location>
</feature>
<feature type="signal peptide" evidence="5">
    <location>
        <begin position="1"/>
        <end position="25"/>
    </location>
</feature>
<dbReference type="FunFam" id="3.40.50.2000:FF:000050">
    <property type="entry name" value="UDP-glucuronosyltransferase"/>
    <property type="match status" value="1"/>
</dbReference>
<comment type="similarity">
    <text evidence="1">Belongs to the UDP-glycosyltransferase family.</text>
</comment>
<evidence type="ECO:0000256" key="1">
    <source>
        <dbReference type="ARBA" id="ARBA00009995"/>
    </source>
</evidence>
<keyword evidence="5" id="KW-0732">Signal</keyword>
<dbReference type="InterPro" id="IPR050271">
    <property type="entry name" value="UDP-glycosyltransferase"/>
</dbReference>
<keyword evidence="4" id="KW-1133">Transmembrane helix</keyword>
<accession>A0A7R9HSK5</accession>
<dbReference type="GO" id="GO:0008194">
    <property type="term" value="F:UDP-glycosyltransferase activity"/>
    <property type="evidence" value="ECO:0007669"/>
    <property type="project" value="InterPro"/>
</dbReference>
<dbReference type="Gene3D" id="3.40.50.2000">
    <property type="entry name" value="Glycogen Phosphorylase B"/>
    <property type="match status" value="3"/>
</dbReference>
<evidence type="ECO:0000313" key="6">
    <source>
        <dbReference type="EMBL" id="CAD7432846.1"/>
    </source>
</evidence>
<name>A0A7R9HSK5_9NEOP</name>
<evidence type="ECO:0008006" key="7">
    <source>
        <dbReference type="Google" id="ProtNLM"/>
    </source>
</evidence>
<dbReference type="PANTHER" id="PTHR48043">
    <property type="entry name" value="EG:EG0003.4 PROTEIN-RELATED"/>
    <property type="match status" value="1"/>
</dbReference>
<reference evidence="6" key="1">
    <citation type="submission" date="2020-11" db="EMBL/GenBank/DDBJ databases">
        <authorList>
            <person name="Tran Van P."/>
        </authorList>
    </citation>
    <scope>NUCLEOTIDE SEQUENCE</scope>
</reference>
<evidence type="ECO:0000256" key="2">
    <source>
        <dbReference type="ARBA" id="ARBA00022676"/>
    </source>
</evidence>
<evidence type="ECO:0000256" key="4">
    <source>
        <dbReference type="SAM" id="Phobius"/>
    </source>
</evidence>
<dbReference type="PANTHER" id="PTHR48043:SF159">
    <property type="entry name" value="EG:EG0003.4 PROTEIN-RELATED"/>
    <property type="match status" value="1"/>
</dbReference>
<dbReference type="EMBL" id="OB795912">
    <property type="protein sequence ID" value="CAD7432846.1"/>
    <property type="molecule type" value="Genomic_DNA"/>
</dbReference>
<protein>
    <recommendedName>
        <fullName evidence="7">UDP-glycosyltransferase</fullName>
    </recommendedName>
</protein>
<keyword evidence="4" id="KW-0812">Transmembrane</keyword>
<evidence type="ECO:0000256" key="5">
    <source>
        <dbReference type="SAM" id="SignalP"/>
    </source>
</evidence>
<dbReference type="AlphaFoldDB" id="A0A7R9HSK5"/>
<keyword evidence="3" id="KW-0808">Transferase</keyword>
<dbReference type="InterPro" id="IPR002213">
    <property type="entry name" value="UDP_glucos_trans"/>
</dbReference>
<keyword evidence="2" id="KW-0328">Glycosyltransferase</keyword>
<dbReference type="SUPFAM" id="SSF53756">
    <property type="entry name" value="UDP-Glycosyltransferase/glycogen phosphorylase"/>
    <property type="match status" value="2"/>
</dbReference>
<gene>
    <name evidence="6" type="ORF">TMSB3V08_LOCUS9542</name>
</gene>
<proteinExistence type="inferred from homology"/>
<keyword evidence="4" id="KW-0472">Membrane</keyword>
<dbReference type="CDD" id="cd03784">
    <property type="entry name" value="GT1_Gtf-like"/>
    <property type="match status" value="1"/>
</dbReference>